<dbReference type="GO" id="GO:0070527">
    <property type="term" value="P:platelet aggregation"/>
    <property type="evidence" value="ECO:0007669"/>
    <property type="project" value="TreeGrafter"/>
</dbReference>
<dbReference type="InterPro" id="IPR036056">
    <property type="entry name" value="Fibrinogen-like_C"/>
</dbReference>
<keyword evidence="4" id="KW-0479">Metal-binding</keyword>
<dbReference type="EMBL" id="JAINUG010000057">
    <property type="protein sequence ID" value="KAJ8403556.1"/>
    <property type="molecule type" value="Genomic_DNA"/>
</dbReference>
<evidence type="ECO:0000256" key="7">
    <source>
        <dbReference type="ARBA" id="ARBA00023054"/>
    </source>
</evidence>
<dbReference type="GO" id="GO:0051258">
    <property type="term" value="P:protein polymerization"/>
    <property type="evidence" value="ECO:0007669"/>
    <property type="project" value="InterPro"/>
</dbReference>
<dbReference type="FunFam" id="3.90.215.10:FF:000002">
    <property type="entry name" value="Fibrinogen gamma chain"/>
    <property type="match status" value="1"/>
</dbReference>
<keyword evidence="8" id="KW-0094">Blood coagulation</keyword>
<protein>
    <recommendedName>
        <fullName evidence="12">Fibrinogen C-terminal domain-containing protein</fullName>
    </recommendedName>
</protein>
<dbReference type="InterPro" id="IPR012290">
    <property type="entry name" value="Fibrinogen_a/b/g_coil_dom"/>
</dbReference>
<gene>
    <name evidence="13" type="ORF">AAFF_G00348820</name>
</gene>
<evidence type="ECO:0000256" key="3">
    <source>
        <dbReference type="ARBA" id="ARBA00022696"/>
    </source>
</evidence>
<sequence length="324" mass="37172">MLDDIMRFEKSIVSQEAQIYELQQLLDTNDKKMLELRQLSLQLEEKCKQPCQDTTKIQPTTGKDCQDVANKGAKTSGLYFIKPLKAAEQFLVYCEIDSYGSGWTVLQRRRDGSVNFFKNWIQYKEGFGYLSSDDTTEYWLGNEKMHLLSTQSSIPYVLRIELTDWEGQKKNADYAMFRVGPEADHYRLTYAYYYGGDAGDAFDGFDFGDDPSDKFFTSHNGMQFSTSDRDNDKYQGNCAQQDGSGWWMNRCHAAHLNGKYYQGGKYTAKDAGEYEYDNGIIWATWHSRWYSLKETSMKIIPINRMTMGGGQQAGVKQFGGLGDI</sequence>
<dbReference type="Pfam" id="PF08702">
    <property type="entry name" value="Fib_alpha"/>
    <property type="match status" value="1"/>
</dbReference>
<dbReference type="GO" id="GO:0005102">
    <property type="term" value="F:signaling receptor binding"/>
    <property type="evidence" value="ECO:0007669"/>
    <property type="project" value="InterPro"/>
</dbReference>
<dbReference type="Proteomes" id="UP001221898">
    <property type="component" value="Unassembled WGS sequence"/>
</dbReference>
<dbReference type="InterPro" id="IPR014716">
    <property type="entry name" value="Fibrinogen_a/b/g_C_1"/>
</dbReference>
<dbReference type="CDD" id="cd00087">
    <property type="entry name" value="FReD"/>
    <property type="match status" value="1"/>
</dbReference>
<dbReference type="Gene3D" id="1.20.5.50">
    <property type="match status" value="1"/>
</dbReference>
<keyword evidence="7" id="KW-0175">Coiled coil</keyword>
<dbReference type="GO" id="GO:0005201">
    <property type="term" value="F:extracellular matrix structural constituent"/>
    <property type="evidence" value="ECO:0007669"/>
    <property type="project" value="TreeGrafter"/>
</dbReference>
<dbReference type="PANTHER" id="PTHR47221">
    <property type="entry name" value="FIBRINOGEN ALPHA CHAIN"/>
    <property type="match status" value="1"/>
</dbReference>
<reference evidence="13" key="1">
    <citation type="journal article" date="2023" name="Science">
        <title>Genome structures resolve the early diversification of teleost fishes.</title>
        <authorList>
            <person name="Parey E."/>
            <person name="Louis A."/>
            <person name="Montfort J."/>
            <person name="Bouchez O."/>
            <person name="Roques C."/>
            <person name="Iampietro C."/>
            <person name="Lluch J."/>
            <person name="Castinel A."/>
            <person name="Donnadieu C."/>
            <person name="Desvignes T."/>
            <person name="Floi Bucao C."/>
            <person name="Jouanno E."/>
            <person name="Wen M."/>
            <person name="Mejri S."/>
            <person name="Dirks R."/>
            <person name="Jansen H."/>
            <person name="Henkel C."/>
            <person name="Chen W.J."/>
            <person name="Zahm M."/>
            <person name="Cabau C."/>
            <person name="Klopp C."/>
            <person name="Thompson A.W."/>
            <person name="Robinson-Rechavi M."/>
            <person name="Braasch I."/>
            <person name="Lecointre G."/>
            <person name="Bobe J."/>
            <person name="Postlethwait J.H."/>
            <person name="Berthelot C."/>
            <person name="Roest Crollius H."/>
            <person name="Guiguen Y."/>
        </authorList>
    </citation>
    <scope>NUCLEOTIDE SEQUENCE</scope>
    <source>
        <strain evidence="13">NC1722</strain>
    </source>
</reference>
<evidence type="ECO:0000256" key="5">
    <source>
        <dbReference type="ARBA" id="ARBA00022729"/>
    </source>
</evidence>
<dbReference type="SUPFAM" id="SSF58010">
    <property type="entry name" value="Fibrinogen coiled-coil and central regions"/>
    <property type="match status" value="1"/>
</dbReference>
<evidence type="ECO:0000256" key="10">
    <source>
        <dbReference type="ARBA" id="ARBA00023180"/>
    </source>
</evidence>
<keyword evidence="10" id="KW-0325">Glycoprotein</keyword>
<dbReference type="GO" id="GO:0030674">
    <property type="term" value="F:protein-macromolecule adaptor activity"/>
    <property type="evidence" value="ECO:0007669"/>
    <property type="project" value="TreeGrafter"/>
</dbReference>
<dbReference type="SUPFAM" id="SSF56496">
    <property type="entry name" value="Fibrinogen C-terminal domain-like"/>
    <property type="match status" value="1"/>
</dbReference>
<evidence type="ECO:0000256" key="2">
    <source>
        <dbReference type="ARBA" id="ARBA00022525"/>
    </source>
</evidence>
<proteinExistence type="predicted"/>
<evidence type="ECO:0000256" key="8">
    <source>
        <dbReference type="ARBA" id="ARBA00023084"/>
    </source>
</evidence>
<dbReference type="GO" id="GO:0072377">
    <property type="term" value="P:blood coagulation, common pathway"/>
    <property type="evidence" value="ECO:0007669"/>
    <property type="project" value="TreeGrafter"/>
</dbReference>
<dbReference type="FunFam" id="4.10.530.10:FF:000002">
    <property type="entry name" value="Fibrinogen gamma chain"/>
    <property type="match status" value="1"/>
</dbReference>
<comment type="caution">
    <text evidence="13">The sequence shown here is derived from an EMBL/GenBank/DDBJ whole genome shotgun (WGS) entry which is preliminary data.</text>
</comment>
<dbReference type="PANTHER" id="PTHR47221:SF9">
    <property type="entry name" value="FIBRINOGEN GAMMA CHAIN"/>
    <property type="match status" value="1"/>
</dbReference>
<organism evidence="13 14">
    <name type="scientific">Aldrovandia affinis</name>
    <dbReference type="NCBI Taxonomy" id="143900"/>
    <lineage>
        <taxon>Eukaryota</taxon>
        <taxon>Metazoa</taxon>
        <taxon>Chordata</taxon>
        <taxon>Craniata</taxon>
        <taxon>Vertebrata</taxon>
        <taxon>Euteleostomi</taxon>
        <taxon>Actinopterygii</taxon>
        <taxon>Neopterygii</taxon>
        <taxon>Teleostei</taxon>
        <taxon>Notacanthiformes</taxon>
        <taxon>Halosauridae</taxon>
        <taxon>Aldrovandia</taxon>
    </lineage>
</organism>
<dbReference type="InterPro" id="IPR002181">
    <property type="entry name" value="Fibrinogen_a/b/g_C_dom"/>
</dbReference>
<evidence type="ECO:0000313" key="13">
    <source>
        <dbReference type="EMBL" id="KAJ8403556.1"/>
    </source>
</evidence>
<accession>A0AAD7WNG8</accession>
<comment type="subunit">
    <text evidence="11">Heterohexamer; disulfide linked. Contains 2 sets of 3 non-identical chains (alpha, beta and gamma). The 2 heterotrimers are in head to head conformation with the N-termini in a small central domain.</text>
</comment>
<evidence type="ECO:0000313" key="14">
    <source>
        <dbReference type="Proteomes" id="UP001221898"/>
    </source>
</evidence>
<evidence type="ECO:0000256" key="4">
    <source>
        <dbReference type="ARBA" id="ARBA00022723"/>
    </source>
</evidence>
<feature type="domain" description="Fibrinogen C-terminal" evidence="12">
    <location>
        <begin position="56"/>
        <end position="303"/>
    </location>
</feature>
<dbReference type="SMART" id="SM00186">
    <property type="entry name" value="FBG"/>
    <property type="match status" value="1"/>
</dbReference>
<dbReference type="InterPro" id="IPR020837">
    <property type="entry name" value="Fibrinogen_CS"/>
</dbReference>
<dbReference type="Pfam" id="PF00147">
    <property type="entry name" value="Fibrinogen_C"/>
    <property type="match status" value="1"/>
</dbReference>
<dbReference type="Gene3D" id="3.90.215.10">
    <property type="entry name" value="Gamma Fibrinogen, chain A, domain 1"/>
    <property type="match status" value="1"/>
</dbReference>
<keyword evidence="14" id="KW-1185">Reference proteome</keyword>
<dbReference type="GO" id="GO:0042730">
    <property type="term" value="P:fibrinolysis"/>
    <property type="evidence" value="ECO:0007669"/>
    <property type="project" value="TreeGrafter"/>
</dbReference>
<keyword evidence="6" id="KW-0106">Calcium</keyword>
<dbReference type="PROSITE" id="PS51406">
    <property type="entry name" value="FIBRINOGEN_C_2"/>
    <property type="match status" value="1"/>
</dbReference>
<dbReference type="GO" id="GO:0046872">
    <property type="term" value="F:metal ion binding"/>
    <property type="evidence" value="ECO:0007669"/>
    <property type="project" value="UniProtKB-KW"/>
</dbReference>
<dbReference type="InterPro" id="IPR037579">
    <property type="entry name" value="FIB_ANG-like"/>
</dbReference>
<dbReference type="GO" id="GO:0005577">
    <property type="term" value="C:fibrinogen complex"/>
    <property type="evidence" value="ECO:0007669"/>
    <property type="project" value="InterPro"/>
</dbReference>
<dbReference type="PROSITE" id="PS00514">
    <property type="entry name" value="FIBRINOGEN_C_1"/>
    <property type="match status" value="1"/>
</dbReference>
<dbReference type="GO" id="GO:0034116">
    <property type="term" value="P:positive regulation of heterotypic cell-cell adhesion"/>
    <property type="evidence" value="ECO:0007669"/>
    <property type="project" value="TreeGrafter"/>
</dbReference>
<evidence type="ECO:0000256" key="1">
    <source>
        <dbReference type="ARBA" id="ARBA00004613"/>
    </source>
</evidence>
<evidence type="ECO:0000259" key="12">
    <source>
        <dbReference type="PROSITE" id="PS51406"/>
    </source>
</evidence>
<name>A0AAD7WNG8_9TELE</name>
<evidence type="ECO:0000256" key="11">
    <source>
        <dbReference type="ARBA" id="ARBA00025974"/>
    </source>
</evidence>
<keyword evidence="9" id="KW-1015">Disulfide bond</keyword>
<dbReference type="Gene3D" id="4.10.530.10">
    <property type="entry name" value="Gamma-fibrinogen Carboxyl Terminal Fragment, domain 2"/>
    <property type="match status" value="1"/>
</dbReference>
<comment type="subcellular location">
    <subcellularLocation>
        <location evidence="1">Secreted</location>
    </subcellularLocation>
</comment>
<evidence type="ECO:0000256" key="6">
    <source>
        <dbReference type="ARBA" id="ARBA00022837"/>
    </source>
</evidence>
<evidence type="ECO:0000256" key="9">
    <source>
        <dbReference type="ARBA" id="ARBA00023157"/>
    </source>
</evidence>
<keyword evidence="3" id="KW-0356">Hemostasis</keyword>
<keyword evidence="5" id="KW-0732">Signal</keyword>
<keyword evidence="2" id="KW-0964">Secreted</keyword>
<dbReference type="AlphaFoldDB" id="A0AAD7WNG8"/>